<dbReference type="Proteomes" id="UP001169217">
    <property type="component" value="Unassembled WGS sequence"/>
</dbReference>
<sequence length="134" mass="14985">MGGNIAQLFKELERVDKDATDESAFLRGVRYLRSIQVPLERFKLALDLTAPLTALEPTTSTVFGVIRGVTAVAISISTADLEFAKKIGEMLEQISYIDDCDTLGQKEDRADIHKVRSHLALHSQQNCLLIIYRH</sequence>
<reference evidence="1" key="1">
    <citation type="submission" date="2023-04" db="EMBL/GenBank/DDBJ databases">
        <title>Colletotrichum limetticola genome sequence.</title>
        <authorList>
            <person name="Baroncelli R."/>
        </authorList>
    </citation>
    <scope>NUCLEOTIDE SEQUENCE</scope>
    <source>
        <strain evidence="1">KLA-Anderson</strain>
    </source>
</reference>
<comment type="caution">
    <text evidence="1">The sequence shown here is derived from an EMBL/GenBank/DDBJ whole genome shotgun (WGS) entry which is preliminary data.</text>
</comment>
<proteinExistence type="predicted"/>
<keyword evidence="2" id="KW-1185">Reference proteome</keyword>
<gene>
    <name evidence="1" type="ORF">CLIM01_13916</name>
</gene>
<name>A0ABQ9P9J1_9PEZI</name>
<organism evidence="1 2">
    <name type="scientific">Colletotrichum limetticola</name>
    <dbReference type="NCBI Taxonomy" id="1209924"/>
    <lineage>
        <taxon>Eukaryota</taxon>
        <taxon>Fungi</taxon>
        <taxon>Dikarya</taxon>
        <taxon>Ascomycota</taxon>
        <taxon>Pezizomycotina</taxon>
        <taxon>Sordariomycetes</taxon>
        <taxon>Hypocreomycetidae</taxon>
        <taxon>Glomerellales</taxon>
        <taxon>Glomerellaceae</taxon>
        <taxon>Colletotrichum</taxon>
        <taxon>Colletotrichum acutatum species complex</taxon>
    </lineage>
</organism>
<protein>
    <submittedName>
        <fullName evidence="1">Uncharacterized protein</fullName>
    </submittedName>
</protein>
<evidence type="ECO:0000313" key="1">
    <source>
        <dbReference type="EMBL" id="KAK0368732.1"/>
    </source>
</evidence>
<accession>A0ABQ9P9J1</accession>
<evidence type="ECO:0000313" key="2">
    <source>
        <dbReference type="Proteomes" id="UP001169217"/>
    </source>
</evidence>
<dbReference type="EMBL" id="JARUPT010000782">
    <property type="protein sequence ID" value="KAK0368732.1"/>
    <property type="molecule type" value="Genomic_DNA"/>
</dbReference>